<dbReference type="InterPro" id="IPR020846">
    <property type="entry name" value="MFS_dom"/>
</dbReference>
<evidence type="ECO:0000256" key="6">
    <source>
        <dbReference type="ARBA" id="ARBA00022847"/>
    </source>
</evidence>
<evidence type="ECO:0000256" key="9">
    <source>
        <dbReference type="RuleBase" id="RU003346"/>
    </source>
</evidence>
<dbReference type="EMBL" id="CAWUPB010000956">
    <property type="protein sequence ID" value="CAK7334998.1"/>
    <property type="molecule type" value="Genomic_DNA"/>
</dbReference>
<feature type="transmembrane region" description="Helical" evidence="10">
    <location>
        <begin position="203"/>
        <end position="225"/>
    </location>
</feature>
<sequence>MDGPVVVWRFPYSKNLQIMKLSALQPLKKHKHRLQPFAFNLPVMQINSGLESAKHGHYRLLPDSEPSLASENDLKIERKETQHKEASQEELPRLKVQDVSVRRKTRINKYALAGAILASTNSVLLGYDIGVMSGAILYIEDHLKITPIQVEFLVGSLNVCSLIGSLAAGRTSDYIGRRYTIVLAAATFLVGALLMGLAPSFMFLMAGRVVAGIGVGFSLMIAPVYTAELSPAMTRGFLSSLPEVFINIGILLGYIANYSLSSIPQNINWRLMLGLAAFPAIGVALGVMVMPESPHWLVMKGRYDEAKQVLIKTSESTDEAELRLAEMIKAATDLTNAASSSNWRGQGAWKELLFSPSRPIFRILIAAIGVNFFMQASGNDAVVYYSPEVFKDAGIQSKKQLISVTIIMGIAKTSFVLVSAVFLDRHGRRPLLLLGSSGMAISLLGLGLGSNYLEQSNSKPVWAIALCIVAICAAVSFFSIGLGPITWVYSSEIFPTRLRAQGLSLAVSVNRLVSGIMTMTFLSISKQITFAEGLADLRILVIDEAGQAKECESTIALFQHRGKGNEGNLANGMEMFNEMEDEPHSQFEHMAGKGINYKSDVKGKLQVKNMALFAESDVLSRA</sequence>
<feature type="transmembrane region" description="Helical" evidence="10">
    <location>
        <begin position="179"/>
        <end position="197"/>
    </location>
</feature>
<dbReference type="GO" id="GO:0015144">
    <property type="term" value="F:carbohydrate transmembrane transporter activity"/>
    <property type="evidence" value="ECO:0007669"/>
    <property type="project" value="InterPro"/>
</dbReference>
<dbReference type="PANTHER" id="PTHR23500:SF432">
    <property type="entry name" value="POLYOL TRANSPORTER 5-LIKE"/>
    <property type="match status" value="1"/>
</dbReference>
<feature type="transmembrane region" description="Helical" evidence="10">
    <location>
        <begin position="267"/>
        <end position="290"/>
    </location>
</feature>
<keyword evidence="4" id="KW-0762">Sugar transport</keyword>
<dbReference type="Proteomes" id="UP001314170">
    <property type="component" value="Unassembled WGS sequence"/>
</dbReference>
<comment type="caution">
    <text evidence="12">The sequence shown here is derived from an EMBL/GenBank/DDBJ whole genome shotgun (WGS) entry which is preliminary data.</text>
</comment>
<dbReference type="PROSITE" id="PS00217">
    <property type="entry name" value="SUGAR_TRANSPORT_2"/>
    <property type="match status" value="1"/>
</dbReference>
<accession>A0AAV1REJ2</accession>
<evidence type="ECO:0000259" key="11">
    <source>
        <dbReference type="PROSITE" id="PS50850"/>
    </source>
</evidence>
<dbReference type="FunFam" id="1.20.1250.20:FF:000025">
    <property type="entry name" value="probable polyol transporter 4"/>
    <property type="match status" value="1"/>
</dbReference>
<name>A0AAV1REJ2_9ROSI</name>
<evidence type="ECO:0000313" key="12">
    <source>
        <dbReference type="EMBL" id="CAK7334998.1"/>
    </source>
</evidence>
<keyword evidence="6" id="KW-0769">Symport</keyword>
<dbReference type="AlphaFoldDB" id="A0AAV1REJ2"/>
<proteinExistence type="inferred from homology"/>
<dbReference type="GO" id="GO:0015293">
    <property type="term" value="F:symporter activity"/>
    <property type="evidence" value="ECO:0007669"/>
    <property type="project" value="UniProtKB-KW"/>
</dbReference>
<dbReference type="InterPro" id="IPR036259">
    <property type="entry name" value="MFS_trans_sf"/>
</dbReference>
<protein>
    <recommendedName>
        <fullName evidence="11">Major facilitator superfamily (MFS) profile domain-containing protein</fullName>
    </recommendedName>
</protein>
<comment type="subcellular location">
    <subcellularLocation>
        <location evidence="1">Membrane</location>
        <topology evidence="1">Multi-pass membrane protein</topology>
    </subcellularLocation>
</comment>
<reference evidence="12 13" key="1">
    <citation type="submission" date="2024-01" db="EMBL/GenBank/DDBJ databases">
        <authorList>
            <person name="Waweru B."/>
        </authorList>
    </citation>
    <scope>NUCLEOTIDE SEQUENCE [LARGE SCALE GENOMIC DNA]</scope>
</reference>
<keyword evidence="8 10" id="KW-0472">Membrane</keyword>
<feature type="transmembrane region" description="Helical" evidence="10">
    <location>
        <begin position="145"/>
        <end position="167"/>
    </location>
</feature>
<evidence type="ECO:0000256" key="4">
    <source>
        <dbReference type="ARBA" id="ARBA00022597"/>
    </source>
</evidence>
<keyword evidence="3 9" id="KW-0813">Transport</keyword>
<evidence type="ECO:0000313" key="13">
    <source>
        <dbReference type="Proteomes" id="UP001314170"/>
    </source>
</evidence>
<feature type="transmembrane region" description="Helical" evidence="10">
    <location>
        <begin position="110"/>
        <end position="139"/>
    </location>
</feature>
<dbReference type="InterPro" id="IPR003663">
    <property type="entry name" value="Sugar/inositol_transpt"/>
</dbReference>
<comment type="similarity">
    <text evidence="2 9">Belongs to the major facilitator superfamily. Sugar transporter (TC 2.A.1.1) family.</text>
</comment>
<dbReference type="PANTHER" id="PTHR23500">
    <property type="entry name" value="SOLUTE CARRIER FAMILY 2, FACILITATED GLUCOSE TRANSPORTER"/>
    <property type="match status" value="1"/>
</dbReference>
<evidence type="ECO:0000256" key="2">
    <source>
        <dbReference type="ARBA" id="ARBA00010992"/>
    </source>
</evidence>
<dbReference type="PROSITE" id="PS00216">
    <property type="entry name" value="SUGAR_TRANSPORT_1"/>
    <property type="match status" value="1"/>
</dbReference>
<keyword evidence="5 10" id="KW-0812">Transmembrane</keyword>
<dbReference type="InterPro" id="IPR045262">
    <property type="entry name" value="STP/PLT_plant"/>
</dbReference>
<dbReference type="InterPro" id="IPR005828">
    <property type="entry name" value="MFS_sugar_transport-like"/>
</dbReference>
<dbReference type="InterPro" id="IPR005829">
    <property type="entry name" value="Sugar_transporter_CS"/>
</dbReference>
<feature type="domain" description="Major facilitator superfamily (MFS) profile" evidence="11">
    <location>
        <begin position="114"/>
        <end position="550"/>
    </location>
</feature>
<feature type="transmembrane region" description="Helical" evidence="10">
    <location>
        <begin position="430"/>
        <end position="449"/>
    </location>
</feature>
<organism evidence="12 13">
    <name type="scientific">Dovyalis caffra</name>
    <dbReference type="NCBI Taxonomy" id="77055"/>
    <lineage>
        <taxon>Eukaryota</taxon>
        <taxon>Viridiplantae</taxon>
        <taxon>Streptophyta</taxon>
        <taxon>Embryophyta</taxon>
        <taxon>Tracheophyta</taxon>
        <taxon>Spermatophyta</taxon>
        <taxon>Magnoliopsida</taxon>
        <taxon>eudicotyledons</taxon>
        <taxon>Gunneridae</taxon>
        <taxon>Pentapetalae</taxon>
        <taxon>rosids</taxon>
        <taxon>fabids</taxon>
        <taxon>Malpighiales</taxon>
        <taxon>Salicaceae</taxon>
        <taxon>Flacourtieae</taxon>
        <taxon>Dovyalis</taxon>
    </lineage>
</organism>
<dbReference type="NCBIfam" id="TIGR00879">
    <property type="entry name" value="SP"/>
    <property type="match status" value="1"/>
</dbReference>
<keyword evidence="13" id="KW-1185">Reference proteome</keyword>
<evidence type="ECO:0000256" key="8">
    <source>
        <dbReference type="ARBA" id="ARBA00023136"/>
    </source>
</evidence>
<keyword evidence="7 10" id="KW-1133">Transmembrane helix</keyword>
<dbReference type="PRINTS" id="PR00171">
    <property type="entry name" value="SUGRTRNSPORT"/>
</dbReference>
<dbReference type="PROSITE" id="PS50850">
    <property type="entry name" value="MFS"/>
    <property type="match status" value="1"/>
</dbReference>
<feature type="transmembrane region" description="Helical" evidence="10">
    <location>
        <begin position="461"/>
        <end position="489"/>
    </location>
</feature>
<dbReference type="Gene3D" id="1.20.1250.20">
    <property type="entry name" value="MFS general substrate transporter like domains"/>
    <property type="match status" value="1"/>
</dbReference>
<gene>
    <name evidence="12" type="ORF">DCAF_LOCUS10181</name>
</gene>
<evidence type="ECO:0000256" key="7">
    <source>
        <dbReference type="ARBA" id="ARBA00022989"/>
    </source>
</evidence>
<feature type="transmembrane region" description="Helical" evidence="10">
    <location>
        <begin position="360"/>
        <end position="378"/>
    </location>
</feature>
<dbReference type="Pfam" id="PF00083">
    <property type="entry name" value="Sugar_tr"/>
    <property type="match status" value="1"/>
</dbReference>
<dbReference type="SUPFAM" id="SSF103473">
    <property type="entry name" value="MFS general substrate transporter"/>
    <property type="match status" value="1"/>
</dbReference>
<evidence type="ECO:0000256" key="5">
    <source>
        <dbReference type="ARBA" id="ARBA00022692"/>
    </source>
</evidence>
<evidence type="ECO:0000256" key="3">
    <source>
        <dbReference type="ARBA" id="ARBA00022448"/>
    </source>
</evidence>
<feature type="transmembrane region" description="Helical" evidence="10">
    <location>
        <begin position="237"/>
        <end position="255"/>
    </location>
</feature>
<evidence type="ECO:0000256" key="10">
    <source>
        <dbReference type="SAM" id="Phobius"/>
    </source>
</evidence>
<evidence type="ECO:0000256" key="1">
    <source>
        <dbReference type="ARBA" id="ARBA00004141"/>
    </source>
</evidence>
<feature type="transmembrane region" description="Helical" evidence="10">
    <location>
        <begin position="401"/>
        <end position="423"/>
    </location>
</feature>
<dbReference type="GO" id="GO:0016020">
    <property type="term" value="C:membrane"/>
    <property type="evidence" value="ECO:0007669"/>
    <property type="project" value="UniProtKB-SubCell"/>
</dbReference>